<evidence type="ECO:0000313" key="6">
    <source>
        <dbReference type="EMBL" id="OGY99513.1"/>
    </source>
</evidence>
<feature type="domain" description="ABC transporter" evidence="5">
    <location>
        <begin position="7"/>
        <end position="243"/>
    </location>
</feature>
<dbReference type="Pfam" id="PF00005">
    <property type="entry name" value="ABC_tran"/>
    <property type="match status" value="2"/>
</dbReference>
<dbReference type="SUPFAM" id="SSF52540">
    <property type="entry name" value="P-loop containing nucleoside triphosphate hydrolases"/>
    <property type="match status" value="2"/>
</dbReference>
<dbReference type="PROSITE" id="PS00211">
    <property type="entry name" value="ABC_TRANSPORTER_1"/>
    <property type="match status" value="1"/>
</dbReference>
<keyword evidence="2" id="KW-0547">Nucleotide-binding</keyword>
<dbReference type="SMART" id="SM00382">
    <property type="entry name" value="AAA"/>
    <property type="match status" value="2"/>
</dbReference>
<comment type="caution">
    <text evidence="6">The sequence shown here is derived from an EMBL/GenBank/DDBJ whole genome shotgun (WGS) entry which is preliminary data.</text>
</comment>
<dbReference type="GO" id="GO:0016887">
    <property type="term" value="F:ATP hydrolysis activity"/>
    <property type="evidence" value="ECO:0007669"/>
    <property type="project" value="InterPro"/>
</dbReference>
<dbReference type="PANTHER" id="PTHR19211">
    <property type="entry name" value="ATP-BINDING TRANSPORT PROTEIN-RELATED"/>
    <property type="match status" value="1"/>
</dbReference>
<evidence type="ECO:0000259" key="5">
    <source>
        <dbReference type="PROSITE" id="PS50893"/>
    </source>
</evidence>
<evidence type="ECO:0000313" key="7">
    <source>
        <dbReference type="Proteomes" id="UP000178880"/>
    </source>
</evidence>
<dbReference type="InterPro" id="IPR050611">
    <property type="entry name" value="ABCF"/>
</dbReference>
<evidence type="ECO:0000256" key="3">
    <source>
        <dbReference type="ARBA" id="ARBA00022840"/>
    </source>
</evidence>
<dbReference type="FunFam" id="3.40.50.300:FF:000011">
    <property type="entry name" value="Putative ABC transporter ATP-binding component"/>
    <property type="match status" value="1"/>
</dbReference>
<dbReference type="AlphaFoldDB" id="A0A1G2CDQ0"/>
<keyword evidence="3" id="KW-0067">ATP-binding</keyword>
<keyword evidence="4" id="KW-0175">Coiled coil</keyword>
<feature type="domain" description="ABC transporter" evidence="5">
    <location>
        <begin position="316"/>
        <end position="513"/>
    </location>
</feature>
<proteinExistence type="predicted"/>
<dbReference type="PANTHER" id="PTHR19211:SF14">
    <property type="entry name" value="ATP-BINDING CASSETTE SUB-FAMILY F MEMBER 1"/>
    <property type="match status" value="1"/>
</dbReference>
<name>A0A1G2CDQ0_9BACT</name>
<dbReference type="CDD" id="cd03221">
    <property type="entry name" value="ABCF_EF-3"/>
    <property type="match status" value="1"/>
</dbReference>
<reference evidence="6 7" key="1">
    <citation type="journal article" date="2016" name="Nat. Commun.">
        <title>Thousands of microbial genomes shed light on interconnected biogeochemical processes in an aquifer system.</title>
        <authorList>
            <person name="Anantharaman K."/>
            <person name="Brown C.T."/>
            <person name="Hug L.A."/>
            <person name="Sharon I."/>
            <person name="Castelle C.J."/>
            <person name="Probst A.J."/>
            <person name="Thomas B.C."/>
            <person name="Singh A."/>
            <person name="Wilkins M.J."/>
            <person name="Karaoz U."/>
            <person name="Brodie E.L."/>
            <person name="Williams K.H."/>
            <person name="Hubbard S.S."/>
            <person name="Banfield J.F."/>
        </authorList>
    </citation>
    <scope>NUCLEOTIDE SEQUENCE [LARGE SCALE GENOMIC DNA]</scope>
</reference>
<dbReference type="EMBL" id="MHLA01000015">
    <property type="protein sequence ID" value="OGY99513.1"/>
    <property type="molecule type" value="Genomic_DNA"/>
</dbReference>
<evidence type="ECO:0000256" key="1">
    <source>
        <dbReference type="ARBA" id="ARBA00022737"/>
    </source>
</evidence>
<evidence type="ECO:0000256" key="4">
    <source>
        <dbReference type="SAM" id="Coils"/>
    </source>
</evidence>
<keyword evidence="1" id="KW-0677">Repeat</keyword>
<dbReference type="STRING" id="1798650.A2945_01495"/>
<dbReference type="InterPro" id="IPR027417">
    <property type="entry name" value="P-loop_NTPase"/>
</dbReference>
<accession>A0A1G2CDQ0</accession>
<gene>
    <name evidence="6" type="ORF">A2945_01495</name>
</gene>
<organism evidence="6 7">
    <name type="scientific">Candidatus Liptonbacteria bacterium RIFCSPLOWO2_01_FULL_52_25</name>
    <dbReference type="NCBI Taxonomy" id="1798650"/>
    <lineage>
        <taxon>Bacteria</taxon>
        <taxon>Candidatus Liptoniibacteriota</taxon>
    </lineage>
</organism>
<dbReference type="PROSITE" id="PS50893">
    <property type="entry name" value="ABC_TRANSPORTER_2"/>
    <property type="match status" value="2"/>
</dbReference>
<sequence>MKGDVIIRFNKVSFAYGNKHILNEAVFSVRDGAKMTLMGQNGAGKSTIFQLITGGLKPEAGDIISAKGLTMATARQVIPRNEIELNVKAFFEGAFKPASADASAAAKAMADKSARQGEVPRDIEPRIKKVLDVVHLKASLDKPLKALSGGQQARLLLAQALIQDPDILLLDEPTNNLDKQGIAHLTQFLIDYPKTCIVISHDANFLNSFTQGVLYLDVFTHKVEQYTGNYFDVVEEIKARLERERRENVRLEKDIQHRKEQANFFAQKGGHMRDVARKMKEKIEELEGDVVEVRREDKTIRNFAIPCQADLTGRILELKSVSLMNLKTHKPVVKKVAVTLKKRERLLLAGPNGIGKTTLLETLATGHARGEHVTRGVRIGYYRQDFSTLDFNETVYKTLADAAHSATKPGEMGTTEQELRSTAAGFLLDSDILKAKVGSLSEGQKGLVAFAKLVLERPGLLILDEPTNHINFRHIPIIAQALDRYEGAMILVSHVPDFVSQIKIDQTLDLEGI</sequence>
<protein>
    <recommendedName>
        <fullName evidence="5">ABC transporter domain-containing protein</fullName>
    </recommendedName>
</protein>
<dbReference type="GO" id="GO:0005524">
    <property type="term" value="F:ATP binding"/>
    <property type="evidence" value="ECO:0007669"/>
    <property type="project" value="UniProtKB-KW"/>
</dbReference>
<dbReference type="InterPro" id="IPR003439">
    <property type="entry name" value="ABC_transporter-like_ATP-bd"/>
</dbReference>
<dbReference type="Gene3D" id="3.40.50.300">
    <property type="entry name" value="P-loop containing nucleotide triphosphate hydrolases"/>
    <property type="match status" value="2"/>
</dbReference>
<feature type="coiled-coil region" evidence="4">
    <location>
        <begin position="234"/>
        <end position="296"/>
    </location>
</feature>
<dbReference type="InterPro" id="IPR003593">
    <property type="entry name" value="AAA+_ATPase"/>
</dbReference>
<evidence type="ECO:0000256" key="2">
    <source>
        <dbReference type="ARBA" id="ARBA00022741"/>
    </source>
</evidence>
<dbReference type="InterPro" id="IPR017871">
    <property type="entry name" value="ABC_transporter-like_CS"/>
</dbReference>
<dbReference type="Proteomes" id="UP000178880">
    <property type="component" value="Unassembled WGS sequence"/>
</dbReference>